<feature type="domain" description="Reverse transcriptase Ty1/copia-type" evidence="1">
    <location>
        <begin position="58"/>
        <end position="101"/>
    </location>
</feature>
<organism evidence="2 3">
    <name type="scientific">Cucumis melo var. makuwa</name>
    <name type="common">Oriental melon</name>
    <dbReference type="NCBI Taxonomy" id="1194695"/>
    <lineage>
        <taxon>Eukaryota</taxon>
        <taxon>Viridiplantae</taxon>
        <taxon>Streptophyta</taxon>
        <taxon>Embryophyta</taxon>
        <taxon>Tracheophyta</taxon>
        <taxon>Spermatophyta</taxon>
        <taxon>Magnoliopsida</taxon>
        <taxon>eudicotyledons</taxon>
        <taxon>Gunneridae</taxon>
        <taxon>Pentapetalae</taxon>
        <taxon>rosids</taxon>
        <taxon>fabids</taxon>
        <taxon>Cucurbitales</taxon>
        <taxon>Cucurbitaceae</taxon>
        <taxon>Benincaseae</taxon>
        <taxon>Cucumis</taxon>
    </lineage>
</organism>
<reference evidence="2 3" key="1">
    <citation type="submission" date="2019-08" db="EMBL/GenBank/DDBJ databases">
        <title>Draft genome sequences of two oriental melons (Cucumis melo L. var makuwa).</title>
        <authorList>
            <person name="Kwon S.-Y."/>
        </authorList>
    </citation>
    <scope>NUCLEOTIDE SEQUENCE [LARGE SCALE GENOMIC DNA]</scope>
    <source>
        <strain evidence="3">cv. Chang Bougi</strain>
        <tissue evidence="2">Leaf</tissue>
    </source>
</reference>
<dbReference type="EMBL" id="SSTD01016133">
    <property type="protein sequence ID" value="TYK01649.1"/>
    <property type="molecule type" value="Genomic_DNA"/>
</dbReference>
<dbReference type="Proteomes" id="UP000321947">
    <property type="component" value="Unassembled WGS sequence"/>
</dbReference>
<dbReference type="InterPro" id="IPR013103">
    <property type="entry name" value="RVT_2"/>
</dbReference>
<sequence length="102" mass="11902">MIVRQENKTVKSDETLAGTHGIYFKSNIATISKNTQNAMESRESKTTVMEEMRVLEKNKKWDICTLPKEHKTMECKWMFTLKHNSNETLDRYKAKLVAKGFT</sequence>
<evidence type="ECO:0000313" key="2">
    <source>
        <dbReference type="EMBL" id="TYK01649.1"/>
    </source>
</evidence>
<name>A0A5D3BU73_CUCMM</name>
<proteinExistence type="predicted"/>
<evidence type="ECO:0000313" key="3">
    <source>
        <dbReference type="Proteomes" id="UP000321947"/>
    </source>
</evidence>
<evidence type="ECO:0000259" key="1">
    <source>
        <dbReference type="Pfam" id="PF07727"/>
    </source>
</evidence>
<comment type="caution">
    <text evidence="2">The sequence shown here is derived from an EMBL/GenBank/DDBJ whole genome shotgun (WGS) entry which is preliminary data.</text>
</comment>
<dbReference type="Pfam" id="PF07727">
    <property type="entry name" value="RVT_2"/>
    <property type="match status" value="1"/>
</dbReference>
<gene>
    <name evidence="2" type="ORF">E5676_scaffold128G00120</name>
</gene>
<dbReference type="AlphaFoldDB" id="A0A5D3BU73"/>
<accession>A0A5D3BU73</accession>
<protein>
    <submittedName>
        <fullName evidence="2">Putative mitochondrial protein</fullName>
    </submittedName>
</protein>